<evidence type="ECO:0000256" key="16">
    <source>
        <dbReference type="ARBA" id="ARBA00023157"/>
    </source>
</evidence>
<keyword evidence="6" id="KW-0964">Secreted</keyword>
<dbReference type="SMART" id="SM00202">
    <property type="entry name" value="SR"/>
    <property type="match status" value="2"/>
</dbReference>
<evidence type="ECO:0000313" key="25">
    <source>
        <dbReference type="Proteomes" id="UP000192578"/>
    </source>
</evidence>
<comment type="similarity">
    <text evidence="4">Belongs to the lysyl oxidase family.</text>
</comment>
<name>A0A1W0X3Q8_HYPEX</name>
<dbReference type="PROSITE" id="PS50287">
    <property type="entry name" value="SRCR_2"/>
    <property type="match status" value="2"/>
</dbReference>
<evidence type="ECO:0000256" key="10">
    <source>
        <dbReference type="ARBA" id="ARBA00022737"/>
    </source>
</evidence>
<keyword evidence="15" id="KW-0472">Membrane</keyword>
<comment type="subcellular location">
    <subcellularLocation>
        <location evidence="2">Membrane</location>
        <topology evidence="2">Single-pass membrane protein</topology>
    </subcellularLocation>
    <subcellularLocation>
        <location evidence="3">Secreted</location>
        <location evidence="3">Extracellular space</location>
    </subcellularLocation>
</comment>
<dbReference type="PROSITE" id="PS00926">
    <property type="entry name" value="LYSYL_OXIDASE"/>
    <property type="match status" value="1"/>
</dbReference>
<sequence>MMRTREDLRRTLQTTCVLLLVCLHSVLTRPEEGEIRLVGGASPIEGNIQIYHDHRWGSICDDGWDLRDATVVCRQLGFPRSDFATTASRFGLALRQIWLANVHCWGYERNVTTCRSDGWGSGTECDSNEAAGVICKASTVVRRVARNRPAALFGNRTVAPPAFIISQMNMAATTTTVPVQSVTGSPRVVPTVPRVIPTVSRVVPTVPRVVPTVETTVRTTTPSAGRTVGNTTMMTTTVRRSSGTRSVGTTTAATVTATVLPTPVWNTDFIQADESAGTFHVDNIVYLEKDKRRPMQVRLAGGRNNREGRVEVKFDDSSSATSGSDNGSVPGGAGEWGVICGNGWSLKEADVVCRQLGLGQGARAIQNVIFTGPQRAIILSGVTCAGQEASLMECFHKQVGVAECHGQRESIAGVMCSTELPDLVVDMEFLVSSVYLQDQPMFYLTCAMEENCLSSSAYQLDQKAFKFPWITRRLLRFTLATKNIGKADFVSFIPKHLWQWHACHKHYHSMEVFAHFDILDTAGKKVAEGHKASFCLEDNACDNDWQKKYNCANFGDQGISVGCFDIYKHDVDCQWIDLTDVKPGVYTFKVTVNPDTKVAEMRYDNNVAVCKLYYYDSTAYFDECKLSGSSSIAVGLRG</sequence>
<dbReference type="GO" id="GO:0016020">
    <property type="term" value="C:membrane"/>
    <property type="evidence" value="ECO:0007669"/>
    <property type="project" value="UniProtKB-SubCell"/>
</dbReference>
<feature type="disulfide bond" evidence="20">
    <location>
        <begin position="104"/>
        <end position="114"/>
    </location>
</feature>
<keyword evidence="8" id="KW-0479">Metal-binding</keyword>
<protein>
    <recommendedName>
        <fullName evidence="18">protein-lysine 6-oxidase</fullName>
        <ecNumber evidence="18">1.4.3.13</ecNumber>
    </recommendedName>
</protein>
<comment type="catalytic activity">
    <reaction evidence="19">
        <text>L-lysyl-[protein] + O2 + H2O = (S)-2-amino-6-oxohexanoyl-[protein] + H2O2 + NH4(+)</text>
        <dbReference type="Rhea" id="RHEA:24544"/>
        <dbReference type="Rhea" id="RHEA-COMP:9752"/>
        <dbReference type="Rhea" id="RHEA-COMP:12448"/>
        <dbReference type="ChEBI" id="CHEBI:15377"/>
        <dbReference type="ChEBI" id="CHEBI:15379"/>
        <dbReference type="ChEBI" id="CHEBI:16240"/>
        <dbReference type="ChEBI" id="CHEBI:28938"/>
        <dbReference type="ChEBI" id="CHEBI:29969"/>
        <dbReference type="ChEBI" id="CHEBI:131803"/>
        <dbReference type="EC" id="1.4.3.13"/>
    </reaction>
</comment>
<dbReference type="PROSITE" id="PS00420">
    <property type="entry name" value="SRCR_1"/>
    <property type="match status" value="1"/>
</dbReference>
<evidence type="ECO:0000256" key="21">
    <source>
        <dbReference type="SAM" id="MobiDB-lite"/>
    </source>
</evidence>
<dbReference type="InterPro" id="IPR001695">
    <property type="entry name" value="Lysyl_oxidase"/>
</dbReference>
<keyword evidence="12" id="KW-1133">Transmembrane helix</keyword>
<keyword evidence="14" id="KW-0186">Copper</keyword>
<evidence type="ECO:0000256" key="15">
    <source>
        <dbReference type="ARBA" id="ARBA00023136"/>
    </source>
</evidence>
<evidence type="ECO:0000256" key="14">
    <source>
        <dbReference type="ARBA" id="ARBA00023008"/>
    </source>
</evidence>
<evidence type="ECO:0000256" key="4">
    <source>
        <dbReference type="ARBA" id="ARBA00007492"/>
    </source>
</evidence>
<feature type="domain" description="SRCR" evidence="23">
    <location>
        <begin position="35"/>
        <end position="136"/>
    </location>
</feature>
<evidence type="ECO:0000256" key="9">
    <source>
        <dbReference type="ARBA" id="ARBA00022729"/>
    </source>
</evidence>
<dbReference type="FunFam" id="3.10.250.10:FF:000016">
    <property type="entry name" value="Scavenger receptor cysteine-rich protein type 12"/>
    <property type="match status" value="1"/>
</dbReference>
<comment type="caution">
    <text evidence="24">The sequence shown here is derived from an EMBL/GenBank/DDBJ whole genome shotgun (WGS) entry which is preliminary data.</text>
</comment>
<dbReference type="PRINTS" id="PR00258">
    <property type="entry name" value="SPERACTRCPTR"/>
</dbReference>
<dbReference type="OrthoDB" id="547291at2759"/>
<evidence type="ECO:0000256" key="12">
    <source>
        <dbReference type="ARBA" id="ARBA00022989"/>
    </source>
</evidence>
<keyword evidence="13" id="KW-0560">Oxidoreductase</keyword>
<evidence type="ECO:0000256" key="20">
    <source>
        <dbReference type="PROSITE-ProRule" id="PRU00196"/>
    </source>
</evidence>
<keyword evidence="11" id="KW-0801">TPQ</keyword>
<proteinExistence type="inferred from homology"/>
<evidence type="ECO:0000256" key="1">
    <source>
        <dbReference type="ARBA" id="ARBA00001935"/>
    </source>
</evidence>
<evidence type="ECO:0000256" key="8">
    <source>
        <dbReference type="ARBA" id="ARBA00022723"/>
    </source>
</evidence>
<dbReference type="SUPFAM" id="SSF56487">
    <property type="entry name" value="SRCR-like"/>
    <property type="match status" value="2"/>
</dbReference>
<dbReference type="InterPro" id="IPR036772">
    <property type="entry name" value="SRCR-like_dom_sf"/>
</dbReference>
<dbReference type="GO" id="GO:0005615">
    <property type="term" value="C:extracellular space"/>
    <property type="evidence" value="ECO:0007669"/>
    <property type="project" value="TreeGrafter"/>
</dbReference>
<dbReference type="Pfam" id="PF01186">
    <property type="entry name" value="Lysyl_oxidase"/>
    <property type="match status" value="1"/>
</dbReference>
<keyword evidence="5" id="KW-0886">LTQ</keyword>
<feature type="compositionally biased region" description="Basic and acidic residues" evidence="21">
    <location>
        <begin position="304"/>
        <end position="316"/>
    </location>
</feature>
<keyword evidence="7" id="KW-0812">Transmembrane</keyword>
<dbReference type="EMBL" id="MTYJ01000019">
    <property type="protein sequence ID" value="OQV22126.1"/>
    <property type="molecule type" value="Genomic_DNA"/>
</dbReference>
<evidence type="ECO:0000256" key="2">
    <source>
        <dbReference type="ARBA" id="ARBA00004167"/>
    </source>
</evidence>
<evidence type="ECO:0000256" key="11">
    <source>
        <dbReference type="ARBA" id="ARBA00022772"/>
    </source>
</evidence>
<evidence type="ECO:0000256" key="19">
    <source>
        <dbReference type="ARBA" id="ARBA00047861"/>
    </source>
</evidence>
<dbReference type="FunFam" id="3.10.250.10:FF:000011">
    <property type="entry name" value="Scavenger receptor class A member 5"/>
    <property type="match status" value="1"/>
</dbReference>
<feature type="disulfide bond" evidence="20">
    <location>
        <begin position="340"/>
        <end position="404"/>
    </location>
</feature>
<dbReference type="PANTHER" id="PTHR45817:SF4">
    <property type="entry name" value="LYSYL OXIDASE-LIKE-RELATED"/>
    <property type="match status" value="1"/>
</dbReference>
<evidence type="ECO:0000256" key="17">
    <source>
        <dbReference type="ARBA" id="ARBA00023180"/>
    </source>
</evidence>
<evidence type="ECO:0000256" key="3">
    <source>
        <dbReference type="ARBA" id="ARBA00004239"/>
    </source>
</evidence>
<evidence type="ECO:0000313" key="24">
    <source>
        <dbReference type="EMBL" id="OQV22126.1"/>
    </source>
</evidence>
<keyword evidence="16 20" id="KW-1015">Disulfide bond</keyword>
<feature type="domain" description="SRCR" evidence="23">
    <location>
        <begin position="297"/>
        <end position="417"/>
    </location>
</feature>
<dbReference type="InterPro" id="IPR019828">
    <property type="entry name" value="Lysyl_oxidase_CS"/>
</dbReference>
<gene>
    <name evidence="24" type="ORF">BV898_03972</name>
</gene>
<evidence type="ECO:0000259" key="23">
    <source>
        <dbReference type="PROSITE" id="PS50287"/>
    </source>
</evidence>
<evidence type="ECO:0000256" key="13">
    <source>
        <dbReference type="ARBA" id="ARBA00023002"/>
    </source>
</evidence>
<dbReference type="PRINTS" id="PR00074">
    <property type="entry name" value="LYSYLOXIDASE"/>
</dbReference>
<evidence type="ECO:0000256" key="5">
    <source>
        <dbReference type="ARBA" id="ARBA00022477"/>
    </source>
</evidence>
<dbReference type="EC" id="1.4.3.13" evidence="18"/>
<evidence type="ECO:0000256" key="6">
    <source>
        <dbReference type="ARBA" id="ARBA00022525"/>
    </source>
</evidence>
<dbReference type="Pfam" id="PF00530">
    <property type="entry name" value="SRCR"/>
    <property type="match status" value="2"/>
</dbReference>
<keyword evidence="9 22" id="KW-0732">Signal</keyword>
<dbReference type="GO" id="GO:0004720">
    <property type="term" value="F:protein-lysine 6-oxidase activity"/>
    <property type="evidence" value="ECO:0007669"/>
    <property type="project" value="UniProtKB-EC"/>
</dbReference>
<feature type="signal peptide" evidence="22">
    <location>
        <begin position="1"/>
        <end position="28"/>
    </location>
</feature>
<dbReference type="InterPro" id="IPR001190">
    <property type="entry name" value="SRCR"/>
</dbReference>
<evidence type="ECO:0000256" key="22">
    <source>
        <dbReference type="SAM" id="SignalP"/>
    </source>
</evidence>
<organism evidence="24 25">
    <name type="scientific">Hypsibius exemplaris</name>
    <name type="common">Freshwater tardigrade</name>
    <dbReference type="NCBI Taxonomy" id="2072580"/>
    <lineage>
        <taxon>Eukaryota</taxon>
        <taxon>Metazoa</taxon>
        <taxon>Ecdysozoa</taxon>
        <taxon>Tardigrada</taxon>
        <taxon>Eutardigrada</taxon>
        <taxon>Parachela</taxon>
        <taxon>Hypsibioidea</taxon>
        <taxon>Hypsibiidae</taxon>
        <taxon>Hypsibius</taxon>
    </lineage>
</organism>
<reference evidence="25" key="1">
    <citation type="submission" date="2017-01" db="EMBL/GenBank/DDBJ databases">
        <title>Comparative genomics of anhydrobiosis in the tardigrade Hypsibius dujardini.</title>
        <authorList>
            <person name="Yoshida Y."/>
            <person name="Koutsovoulos G."/>
            <person name="Laetsch D."/>
            <person name="Stevens L."/>
            <person name="Kumar S."/>
            <person name="Horikawa D."/>
            <person name="Ishino K."/>
            <person name="Komine S."/>
            <person name="Tomita M."/>
            <person name="Blaxter M."/>
            <person name="Arakawa K."/>
        </authorList>
    </citation>
    <scope>NUCLEOTIDE SEQUENCE [LARGE SCALE GENOMIC DNA]</scope>
    <source>
        <strain evidence="25">Z151</strain>
    </source>
</reference>
<dbReference type="InterPro" id="IPR050912">
    <property type="entry name" value="LOX-like_protein"/>
</dbReference>
<dbReference type="AlphaFoldDB" id="A0A1W0X3Q8"/>
<feature type="region of interest" description="Disordered" evidence="21">
    <location>
        <begin position="303"/>
        <end position="330"/>
    </location>
</feature>
<keyword evidence="17" id="KW-0325">Glycoprotein</keyword>
<dbReference type="Gene3D" id="3.10.250.10">
    <property type="entry name" value="SRCR-like domain"/>
    <property type="match status" value="2"/>
</dbReference>
<feature type="chain" id="PRO_5013003657" description="protein-lysine 6-oxidase" evidence="22">
    <location>
        <begin position="29"/>
        <end position="638"/>
    </location>
</feature>
<dbReference type="Proteomes" id="UP000192578">
    <property type="component" value="Unassembled WGS sequence"/>
</dbReference>
<comment type="cofactor">
    <cofactor evidence="1">
        <name>Cu cation</name>
        <dbReference type="ChEBI" id="CHEBI:23378"/>
    </cofactor>
</comment>
<evidence type="ECO:0000256" key="7">
    <source>
        <dbReference type="ARBA" id="ARBA00022692"/>
    </source>
</evidence>
<feature type="compositionally biased region" description="Low complexity" evidence="21">
    <location>
        <begin position="317"/>
        <end position="328"/>
    </location>
</feature>
<feature type="disulfide bond" evidence="20">
    <location>
        <begin position="384"/>
        <end position="394"/>
    </location>
</feature>
<dbReference type="GO" id="GO:0005507">
    <property type="term" value="F:copper ion binding"/>
    <property type="evidence" value="ECO:0007669"/>
    <property type="project" value="InterPro"/>
</dbReference>
<comment type="caution">
    <text evidence="20">Lacks conserved residue(s) required for the propagation of feature annotation.</text>
</comment>
<keyword evidence="10" id="KW-0677">Repeat</keyword>
<accession>A0A1W0X3Q8</accession>
<evidence type="ECO:0000256" key="18">
    <source>
        <dbReference type="ARBA" id="ARBA00038869"/>
    </source>
</evidence>
<keyword evidence="25" id="KW-1185">Reference proteome</keyword>
<dbReference type="PANTHER" id="PTHR45817">
    <property type="entry name" value="LYSYL OXIDASE-LIKE-RELATED"/>
    <property type="match status" value="1"/>
</dbReference>